<dbReference type="AlphaFoldDB" id="A0A0C9WHX6"/>
<keyword evidence="2" id="KW-1185">Reference proteome</keyword>
<gene>
    <name evidence="1" type="ORF">K443DRAFT_652452</name>
</gene>
<evidence type="ECO:0000313" key="2">
    <source>
        <dbReference type="Proteomes" id="UP000054477"/>
    </source>
</evidence>
<dbReference type="Proteomes" id="UP000054477">
    <property type="component" value="Unassembled WGS sequence"/>
</dbReference>
<dbReference type="HOGENOM" id="CLU_776265_0_0_1"/>
<organism evidence="1 2">
    <name type="scientific">Laccaria amethystina LaAM-08-1</name>
    <dbReference type="NCBI Taxonomy" id="1095629"/>
    <lineage>
        <taxon>Eukaryota</taxon>
        <taxon>Fungi</taxon>
        <taxon>Dikarya</taxon>
        <taxon>Basidiomycota</taxon>
        <taxon>Agaricomycotina</taxon>
        <taxon>Agaricomycetes</taxon>
        <taxon>Agaricomycetidae</taxon>
        <taxon>Agaricales</taxon>
        <taxon>Agaricineae</taxon>
        <taxon>Hydnangiaceae</taxon>
        <taxon>Laccaria</taxon>
    </lineage>
</organism>
<reference evidence="1 2" key="1">
    <citation type="submission" date="2014-04" db="EMBL/GenBank/DDBJ databases">
        <authorList>
            <consortium name="DOE Joint Genome Institute"/>
            <person name="Kuo A."/>
            <person name="Kohler A."/>
            <person name="Nagy L.G."/>
            <person name="Floudas D."/>
            <person name="Copeland A."/>
            <person name="Barry K.W."/>
            <person name="Cichocki N."/>
            <person name="Veneault-Fourrey C."/>
            <person name="LaButti K."/>
            <person name="Lindquist E.A."/>
            <person name="Lipzen A."/>
            <person name="Lundell T."/>
            <person name="Morin E."/>
            <person name="Murat C."/>
            <person name="Sun H."/>
            <person name="Tunlid A."/>
            <person name="Henrissat B."/>
            <person name="Grigoriev I.V."/>
            <person name="Hibbett D.S."/>
            <person name="Martin F."/>
            <person name="Nordberg H.P."/>
            <person name="Cantor M.N."/>
            <person name="Hua S.X."/>
        </authorList>
    </citation>
    <scope>NUCLEOTIDE SEQUENCE [LARGE SCALE GENOMIC DNA]</scope>
    <source>
        <strain evidence="1 2">LaAM-08-1</strain>
    </source>
</reference>
<name>A0A0C9WHX6_9AGAR</name>
<proteinExistence type="predicted"/>
<protein>
    <submittedName>
        <fullName evidence="1">Uncharacterized protein</fullName>
    </submittedName>
</protein>
<reference evidence="2" key="2">
    <citation type="submission" date="2015-01" db="EMBL/GenBank/DDBJ databases">
        <title>Evolutionary Origins and Diversification of the Mycorrhizal Mutualists.</title>
        <authorList>
            <consortium name="DOE Joint Genome Institute"/>
            <consortium name="Mycorrhizal Genomics Consortium"/>
            <person name="Kohler A."/>
            <person name="Kuo A."/>
            <person name="Nagy L.G."/>
            <person name="Floudas D."/>
            <person name="Copeland A."/>
            <person name="Barry K.W."/>
            <person name="Cichocki N."/>
            <person name="Veneault-Fourrey C."/>
            <person name="LaButti K."/>
            <person name="Lindquist E.A."/>
            <person name="Lipzen A."/>
            <person name="Lundell T."/>
            <person name="Morin E."/>
            <person name="Murat C."/>
            <person name="Riley R."/>
            <person name="Ohm R."/>
            <person name="Sun H."/>
            <person name="Tunlid A."/>
            <person name="Henrissat B."/>
            <person name="Grigoriev I.V."/>
            <person name="Hibbett D.S."/>
            <person name="Martin F."/>
        </authorList>
    </citation>
    <scope>NUCLEOTIDE SEQUENCE [LARGE SCALE GENOMIC DNA]</scope>
    <source>
        <strain evidence="2">LaAM-08-1</strain>
    </source>
</reference>
<sequence>MSKKNINRQTFEENHSRDIAFSGTQKIGSTSQVAFFGMGNINFKGNLRRPPKIGGGYLRDENVQDDGSHSMWVGGMDGHKEGKGEGFSTKNFVRLGQFNKKFRESRLKLASAASPASHAYQKCLEMCDGKKNFSGTLLNDQITCDMPNAAGIRIPLTNFPTTTIYRPLISFCIPYTSFNFYPDTTLNSACMVSEELDNSLFPSGSRNLFQVVSLSSELKCPWNDRIHTTPMTHPTPLSATHTDMCITLQLPSMLLRENFVYPFTYPNKTTKGSNVGYVLSTDMHELWLRMDRRRFILTPLVTKDILLTKTILKQDLKDCLGKGVMDGGGERQGLISFSGITWVLDTELGETLMGSIL</sequence>
<accession>A0A0C9WHX6</accession>
<evidence type="ECO:0000313" key="1">
    <source>
        <dbReference type="EMBL" id="KIJ91959.1"/>
    </source>
</evidence>
<dbReference type="EMBL" id="KN838952">
    <property type="protein sequence ID" value="KIJ91959.1"/>
    <property type="molecule type" value="Genomic_DNA"/>
</dbReference>